<dbReference type="Pfam" id="PF00439">
    <property type="entry name" value="Bromodomain"/>
    <property type="match status" value="1"/>
</dbReference>
<dbReference type="EMBL" id="JXXN02001328">
    <property type="protein sequence ID" value="THD25016.1"/>
    <property type="molecule type" value="Genomic_DNA"/>
</dbReference>
<feature type="region of interest" description="Disordered" evidence="3">
    <location>
        <begin position="1299"/>
        <end position="1326"/>
    </location>
</feature>
<feature type="region of interest" description="Disordered" evidence="3">
    <location>
        <begin position="1217"/>
        <end position="1244"/>
    </location>
</feature>
<feature type="compositionally biased region" description="Polar residues" evidence="3">
    <location>
        <begin position="194"/>
        <end position="203"/>
    </location>
</feature>
<evidence type="ECO:0000313" key="6">
    <source>
        <dbReference type="Proteomes" id="UP000230066"/>
    </source>
</evidence>
<evidence type="ECO:0000313" key="5">
    <source>
        <dbReference type="EMBL" id="THD25016.1"/>
    </source>
</evidence>
<dbReference type="CDD" id="cd04369">
    <property type="entry name" value="Bromodomain"/>
    <property type="match status" value="1"/>
</dbReference>
<dbReference type="PROSITE" id="PS50014">
    <property type="entry name" value="BROMODOMAIN_2"/>
    <property type="match status" value="1"/>
</dbReference>
<evidence type="ECO:0000259" key="4">
    <source>
        <dbReference type="PROSITE" id="PS50014"/>
    </source>
</evidence>
<feature type="compositionally biased region" description="Basic residues" evidence="3">
    <location>
        <begin position="230"/>
        <end position="247"/>
    </location>
</feature>
<feature type="compositionally biased region" description="Low complexity" evidence="3">
    <location>
        <begin position="295"/>
        <end position="304"/>
    </location>
</feature>
<organism evidence="5 6">
    <name type="scientific">Fasciola hepatica</name>
    <name type="common">Liver fluke</name>
    <dbReference type="NCBI Taxonomy" id="6192"/>
    <lineage>
        <taxon>Eukaryota</taxon>
        <taxon>Metazoa</taxon>
        <taxon>Spiralia</taxon>
        <taxon>Lophotrochozoa</taxon>
        <taxon>Platyhelminthes</taxon>
        <taxon>Trematoda</taxon>
        <taxon>Digenea</taxon>
        <taxon>Plagiorchiida</taxon>
        <taxon>Echinostomata</taxon>
        <taxon>Echinostomatoidea</taxon>
        <taxon>Fasciolidae</taxon>
        <taxon>Fasciola</taxon>
    </lineage>
</organism>
<feature type="compositionally biased region" description="Polar residues" evidence="3">
    <location>
        <begin position="258"/>
        <end position="268"/>
    </location>
</feature>
<feature type="region of interest" description="Disordered" evidence="3">
    <location>
        <begin position="1006"/>
        <end position="1046"/>
    </location>
</feature>
<feature type="compositionally biased region" description="Polar residues" evidence="3">
    <location>
        <begin position="1457"/>
        <end position="1468"/>
    </location>
</feature>
<comment type="caution">
    <text evidence="5">The sequence shown here is derived from an EMBL/GenBank/DDBJ whole genome shotgun (WGS) entry which is preliminary data.</text>
</comment>
<gene>
    <name evidence="5" type="ORF">D915_004074</name>
</gene>
<feature type="compositionally biased region" description="Polar residues" evidence="3">
    <location>
        <begin position="1020"/>
        <end position="1036"/>
    </location>
</feature>
<name>A0A4E0RC99_FASHE</name>
<feature type="region of interest" description="Disordered" evidence="3">
    <location>
        <begin position="733"/>
        <end position="752"/>
    </location>
</feature>
<feature type="compositionally biased region" description="Low complexity" evidence="3">
    <location>
        <begin position="172"/>
        <end position="183"/>
    </location>
</feature>
<protein>
    <submittedName>
        <fullName evidence="5">Transcript</fullName>
    </submittedName>
</protein>
<feature type="region of interest" description="Disordered" evidence="3">
    <location>
        <begin position="97"/>
        <end position="116"/>
    </location>
</feature>
<feature type="compositionally biased region" description="Low complexity" evidence="3">
    <location>
        <begin position="272"/>
        <end position="286"/>
    </location>
</feature>
<evidence type="ECO:0000256" key="1">
    <source>
        <dbReference type="ARBA" id="ARBA00023117"/>
    </source>
</evidence>
<feature type="region of interest" description="Disordered" evidence="3">
    <location>
        <begin position="382"/>
        <end position="419"/>
    </location>
</feature>
<dbReference type="Proteomes" id="UP000230066">
    <property type="component" value="Unassembled WGS sequence"/>
</dbReference>
<feature type="region of interest" description="Disordered" evidence="3">
    <location>
        <begin position="1488"/>
        <end position="1516"/>
    </location>
</feature>
<reference evidence="5" key="1">
    <citation type="submission" date="2019-03" db="EMBL/GenBank/DDBJ databases">
        <title>Improved annotation for the trematode Fasciola hepatica.</title>
        <authorList>
            <person name="Choi Y.-J."/>
            <person name="Martin J."/>
            <person name="Mitreva M."/>
        </authorList>
    </citation>
    <scope>NUCLEOTIDE SEQUENCE [LARGE SCALE GENOMIC DNA]</scope>
</reference>
<dbReference type="PANTHER" id="PTHR22881">
    <property type="entry name" value="BROMODOMAIN CONTAINING PROTEIN"/>
    <property type="match status" value="1"/>
</dbReference>
<accession>A0A4E0RC99</accession>
<feature type="region of interest" description="Disordered" evidence="3">
    <location>
        <begin position="1254"/>
        <end position="1273"/>
    </location>
</feature>
<dbReference type="PANTHER" id="PTHR22881:SF27">
    <property type="entry name" value="BROMODOMAIN CONTAINING 7_9"/>
    <property type="match status" value="1"/>
</dbReference>
<feature type="compositionally biased region" description="Polar residues" evidence="3">
    <location>
        <begin position="1313"/>
        <end position="1326"/>
    </location>
</feature>
<dbReference type="InterPro" id="IPR001487">
    <property type="entry name" value="Bromodomain"/>
</dbReference>
<feature type="region of interest" description="Disordered" evidence="3">
    <location>
        <begin position="433"/>
        <end position="465"/>
    </location>
</feature>
<evidence type="ECO:0000256" key="2">
    <source>
        <dbReference type="PROSITE-ProRule" id="PRU00035"/>
    </source>
</evidence>
<evidence type="ECO:0000256" key="3">
    <source>
        <dbReference type="SAM" id="MobiDB-lite"/>
    </source>
</evidence>
<feature type="compositionally biased region" description="Polar residues" evidence="3">
    <location>
        <begin position="1488"/>
        <end position="1500"/>
    </location>
</feature>
<feature type="region of interest" description="Disordered" evidence="3">
    <location>
        <begin position="1439"/>
        <end position="1474"/>
    </location>
</feature>
<proteinExistence type="predicted"/>
<feature type="region of interest" description="Disordered" evidence="3">
    <location>
        <begin position="131"/>
        <end position="348"/>
    </location>
</feature>
<feature type="compositionally biased region" description="Polar residues" evidence="3">
    <location>
        <begin position="320"/>
        <end position="344"/>
    </location>
</feature>
<feature type="region of interest" description="Disordered" evidence="3">
    <location>
        <begin position="1064"/>
        <end position="1087"/>
    </location>
</feature>
<dbReference type="InterPro" id="IPR051831">
    <property type="entry name" value="Bromodomain_contain_prot"/>
</dbReference>
<dbReference type="SUPFAM" id="SSF47370">
    <property type="entry name" value="Bromodomain"/>
    <property type="match status" value="1"/>
</dbReference>
<feature type="compositionally biased region" description="Low complexity" evidence="3">
    <location>
        <begin position="215"/>
        <end position="229"/>
    </location>
</feature>
<sequence length="1625" mass="174983">MDMGTIYDRLCSRAFYSSASEYFADVALMCENAMVYNPPDTIYYQRARKMLAYCRKQMTPTALRKLCDQLELVDGLKDSELGDVQLLGDAFSRHHKLGHGHHRRPLTGGKESLTRGNSRISFGSIIRADRSWHGAQRTTSTPGLTRHSTSRVPGGYGRRSSFKLSHLHHTDPSSTVVSTLSPSHKTKRHRKPSQDSIGSPTSETSKHSPAAESTPLLPKSVSVLSSSPSKSRHQPTGRPRGRPRKTPRPSVQTPPPQLGTTESDNSLPNSPPHLSTVSSSSPSSNSIARRNTSYCCPSPVSSSVRADSPAARSMSAGSDPLSTNASVSNTPIEVSASTGPTTPAASIKSPELCAQLTTAPVTISDDTTTSNIDSFVRDPSAVSASCVVQDPSPTSSVKRGRGRPPKWPRPNRADNEILSKSSSLKVALKRPMNGGRSVCSLKRRPAPHSSPSPVTDEDEAEPELETVIKPPVLKSDMTTQVEDEVLKQARAAAERAAAKLKAKYAGQSRGGHGMTDRIGPRLVYLNCETPGQVTAVACPWAESSERPMRMDAGQHSPLHDLDSESHSVGPVHLPGVLNQVLTGYRSRASFAPEVDLDSEAAANCETNTRQKPYVPLVDPFNASQLEDLRQLGKLKYNVDEPLAAAFHGPLAVFSPEELGQMAETYGGDPSVMEYAFSLLTFVEPMGRWARRWAAKHLDLATDGLHSQYAQAAKQSTVESGNNTAQSPTWMRTAGLTIDSPSPPCSPGLDAQTELDEEDSSTSFLQRLGPVDPAVLLSVESILPSTLTNGQGLFVEVKEPREEPTPTDPVLFAPTHTPAASLFDGPQTAANLVISVSTANQTATVTTNSVFPKMSAHTIHTNSSVPSLTPTHSIDMTTSAAAVTGVSSTEILAGLESGKSQRLSNAHEPSPFDNIVSPYTSNSLLKSVLHGVEPSSLAPDRSVSLCVGIPVSPSEGSSNAVNNNNNTSKLITRADSLVQHSPQVTLPLELPVSSVLSERERSLGADTSVFKDPLANESDQKIQTQSRVSDYAQSPSNCVVPKPSTDQSLLDTELIPTQEFVPNEQKIKKSSSPDREDVMTNFDESEHKQEEIQLITNSVSGTSDLHPGLSTTPIKPDSEDEVKLTLFSCSNQSKSESPKPDCTNEMQPVSPELIKFKPERHHSNVGTEIDKTVGLTQSSEELLTKTDDVILVEEYKRNVLDECANDTAPSTVMVPLSRTEDSNLPDRSSEITTASTLDGNECEPPIKQTDVVESYASSDQALENPDPCASATPSVSEITVQNESNPFYSQMIATEDTYPEATGVGKTTPDAKLHSQSPRPNTATQEQVASMEVEKPLVNEASLSMENVSTESALMIDAVQLDSVEPVPASVTHTMCAAQFAPPVVFFLNRVCKEQTAQVTLVEPCVVESISTDPLESYHPTDCEQPQVYSPSYPVCCPRLPNRPTENPSAPPEEVLPSKSSSPWGNTTMHHSDSPKQIVQCESDLSQCRLSSATETNSNPTPMVLSDTESKAEPAETDDNLKLFCSVMNDTESLHIAQYNSNHTVGQTVLCSAAVIEDPDRILVSSDQLTKNEPNNSDSIVATSFALDLSTRTSENISIVAPEAVCFPPDCDKSATKDNLTHNENQ</sequence>
<dbReference type="Gene3D" id="1.20.920.10">
    <property type="entry name" value="Bromodomain-like"/>
    <property type="match status" value="1"/>
</dbReference>
<keyword evidence="6" id="KW-1185">Reference proteome</keyword>
<dbReference type="InterPro" id="IPR036427">
    <property type="entry name" value="Bromodomain-like_sf"/>
</dbReference>
<feature type="compositionally biased region" description="Acidic residues" evidence="3">
    <location>
        <begin position="455"/>
        <end position="464"/>
    </location>
</feature>
<feature type="domain" description="Bromo" evidence="4">
    <location>
        <begin position="1"/>
        <end position="44"/>
    </location>
</feature>
<keyword evidence="1 2" id="KW-0103">Bromodomain</keyword>
<feature type="compositionally biased region" description="Polar residues" evidence="3">
    <location>
        <begin position="136"/>
        <end position="151"/>
    </location>
</feature>